<reference evidence="2 3" key="1">
    <citation type="journal article" date="2011" name="J. Bacteriol.">
        <title>Genome sequence of the mercury-methylating strain Desulfovibrio desulfuricans ND132.</title>
        <authorList>
            <person name="Brown S.D."/>
            <person name="Gilmour C.C."/>
            <person name="Kucken A.M."/>
            <person name="Wall J.D."/>
            <person name="Elias D.A."/>
            <person name="Brandt C.C."/>
            <person name="Podar M."/>
            <person name="Chertkov O."/>
            <person name="Held B."/>
            <person name="Bruce D.C."/>
            <person name="Detter J.C."/>
            <person name="Tapia R."/>
            <person name="Han C.S."/>
            <person name="Goodwin L.A."/>
            <person name="Cheng J.F."/>
            <person name="Pitluck S."/>
            <person name="Woyke T."/>
            <person name="Mikhailova N."/>
            <person name="Ivanova N.N."/>
            <person name="Han J."/>
            <person name="Lucas S."/>
            <person name="Lapidus A.L."/>
            <person name="Land M.L."/>
            <person name="Hauser L.J."/>
            <person name="Palumbo A.V."/>
        </authorList>
    </citation>
    <scope>NUCLEOTIDE SEQUENCE [LARGE SCALE GENOMIC DNA]</scope>
    <source>
        <strain evidence="2 3">ND132</strain>
    </source>
</reference>
<protein>
    <submittedName>
        <fullName evidence="2">Uncharacterized protein</fullName>
    </submittedName>
</protein>
<proteinExistence type="predicted"/>
<evidence type="ECO:0000313" key="2">
    <source>
        <dbReference type="EMBL" id="EGB15136.1"/>
    </source>
</evidence>
<feature type="transmembrane region" description="Helical" evidence="1">
    <location>
        <begin position="252"/>
        <end position="272"/>
    </location>
</feature>
<feature type="transmembrane region" description="Helical" evidence="1">
    <location>
        <begin position="29"/>
        <end position="53"/>
    </location>
</feature>
<sequence length="433" mass="47447">MRAGRVLFGVFAALVGLILLSLWNRSLHWNLWIGFLSPCLFPAVLLAGFGGAYRRGVEAGLIAGEDDFKRFMKRHRAAYAGLLGAAMVALWWREGFEAIPYILFFGLPFLIGGLLVATAVIGVLGYYRPVIGTLFAWLWLGLGVCYGASCLAMAARAWTAIPFLLLVVLDLARDGRGLLGLWRASPPWCLLAGALTLGWWYYDGFWKYPWRMTRVPYDLIPWAVGAGGALWAARRFGGGAVRRAAAIGGKGLATAVVVTVLLFAGAGGWSYLTETFFWRDLASYRVVFEAESAKGARRETSVITVERKVLASERTYAGALRVEGSLPSMNLPGKGVLRAELQMDDKHLRALPVIARKALEERSGEPVPVTGAPMTLVGRARPALWVVPADDIGSRRTVWYEDNGLGIRFSVRIEVLKGGDALNRLYVLRKVPD</sequence>
<dbReference type="KEGG" id="ddn:DND132_1930"/>
<organism evidence="2 3">
    <name type="scientific">Pseudodesulfovibrio mercurii</name>
    <dbReference type="NCBI Taxonomy" id="641491"/>
    <lineage>
        <taxon>Bacteria</taxon>
        <taxon>Pseudomonadati</taxon>
        <taxon>Thermodesulfobacteriota</taxon>
        <taxon>Desulfovibrionia</taxon>
        <taxon>Desulfovibrionales</taxon>
        <taxon>Desulfovibrionaceae</taxon>
    </lineage>
</organism>
<dbReference type="HOGENOM" id="CLU_632707_0_0_7"/>
<keyword evidence="3" id="KW-1185">Reference proteome</keyword>
<feature type="transmembrane region" description="Helical" evidence="1">
    <location>
        <begin position="74"/>
        <end position="92"/>
    </location>
</feature>
<dbReference type="AlphaFoldDB" id="F0JGU6"/>
<keyword evidence="1" id="KW-0812">Transmembrane</keyword>
<feature type="transmembrane region" description="Helical" evidence="1">
    <location>
        <begin position="130"/>
        <end position="149"/>
    </location>
</feature>
<evidence type="ECO:0000313" key="3">
    <source>
        <dbReference type="Proteomes" id="UP000007845"/>
    </source>
</evidence>
<dbReference type="EMBL" id="CP003220">
    <property type="protein sequence ID" value="EGB15136.1"/>
    <property type="molecule type" value="Genomic_DNA"/>
</dbReference>
<gene>
    <name evidence="2" type="ORF">DND132_1930</name>
</gene>
<dbReference type="RefSeq" id="WP_014322563.1">
    <property type="nucleotide sequence ID" value="NC_016803.1"/>
</dbReference>
<feature type="transmembrane region" description="Helical" evidence="1">
    <location>
        <begin position="184"/>
        <end position="202"/>
    </location>
</feature>
<keyword evidence="1" id="KW-1133">Transmembrane helix</keyword>
<keyword evidence="1" id="KW-0472">Membrane</keyword>
<dbReference type="Proteomes" id="UP000007845">
    <property type="component" value="Chromosome"/>
</dbReference>
<feature type="transmembrane region" description="Helical" evidence="1">
    <location>
        <begin position="7"/>
        <end position="23"/>
    </location>
</feature>
<evidence type="ECO:0000256" key="1">
    <source>
        <dbReference type="SAM" id="Phobius"/>
    </source>
</evidence>
<dbReference type="STRING" id="641491.DND132_1930"/>
<feature type="transmembrane region" description="Helical" evidence="1">
    <location>
        <begin position="98"/>
        <end position="123"/>
    </location>
</feature>
<accession>F0JGU6</accession>
<name>F0JGU6_9BACT</name>